<gene>
    <name evidence="1" type="ORF">MIMGU_mgv1a017145mg</name>
</gene>
<sequence>MCQNHNPFGRYFCSDASLLHHSNILHLIDENFEKLIEKKTVSYFCVSSFKACRESDRRGTRNEETLQPKRSISSIQCNIGLIGQLGQMELP</sequence>
<proteinExistence type="predicted"/>
<name>A0A022QK28_ERYGU</name>
<dbReference type="Proteomes" id="UP000030748">
    <property type="component" value="Unassembled WGS sequence"/>
</dbReference>
<evidence type="ECO:0000313" key="2">
    <source>
        <dbReference type="Proteomes" id="UP000030748"/>
    </source>
</evidence>
<reference evidence="1 2" key="1">
    <citation type="journal article" date="2013" name="Proc. Natl. Acad. Sci. U.S.A.">
        <title>Fine-scale variation in meiotic recombination in Mimulus inferred from population shotgun sequencing.</title>
        <authorList>
            <person name="Hellsten U."/>
            <person name="Wright K.M."/>
            <person name="Jenkins J."/>
            <person name="Shu S."/>
            <person name="Yuan Y."/>
            <person name="Wessler S.R."/>
            <person name="Schmutz J."/>
            <person name="Willis J.H."/>
            <person name="Rokhsar D.S."/>
        </authorList>
    </citation>
    <scope>NUCLEOTIDE SEQUENCE [LARGE SCALE GENOMIC DNA]</scope>
    <source>
        <strain evidence="2">cv. DUN x IM62</strain>
    </source>
</reference>
<organism evidence="1 2">
    <name type="scientific">Erythranthe guttata</name>
    <name type="common">Yellow monkey flower</name>
    <name type="synonym">Mimulus guttatus</name>
    <dbReference type="NCBI Taxonomy" id="4155"/>
    <lineage>
        <taxon>Eukaryota</taxon>
        <taxon>Viridiplantae</taxon>
        <taxon>Streptophyta</taxon>
        <taxon>Embryophyta</taxon>
        <taxon>Tracheophyta</taxon>
        <taxon>Spermatophyta</taxon>
        <taxon>Magnoliopsida</taxon>
        <taxon>eudicotyledons</taxon>
        <taxon>Gunneridae</taxon>
        <taxon>Pentapetalae</taxon>
        <taxon>asterids</taxon>
        <taxon>lamiids</taxon>
        <taxon>Lamiales</taxon>
        <taxon>Phrymaceae</taxon>
        <taxon>Erythranthe</taxon>
    </lineage>
</organism>
<keyword evidence="2" id="KW-1185">Reference proteome</keyword>
<dbReference type="EMBL" id="KI631555">
    <property type="protein sequence ID" value="EYU26860.1"/>
    <property type="molecule type" value="Genomic_DNA"/>
</dbReference>
<accession>A0A022QK28</accession>
<evidence type="ECO:0000313" key="1">
    <source>
        <dbReference type="EMBL" id="EYU26860.1"/>
    </source>
</evidence>
<dbReference type="AlphaFoldDB" id="A0A022QK28"/>
<protein>
    <submittedName>
        <fullName evidence="1">Uncharacterized protein</fullName>
    </submittedName>
</protein>